<dbReference type="Proteomes" id="UP000234254">
    <property type="component" value="Unassembled WGS sequence"/>
</dbReference>
<name>A0A2I1CVJ2_ASPC2</name>
<dbReference type="Gene3D" id="2.40.50.140">
    <property type="entry name" value="Nucleic acid-binding proteins"/>
    <property type="match status" value="1"/>
</dbReference>
<feature type="compositionally biased region" description="Low complexity" evidence="4">
    <location>
        <begin position="109"/>
        <end position="119"/>
    </location>
</feature>
<reference evidence="6" key="1">
    <citation type="submission" date="2016-12" db="EMBL/GenBank/DDBJ databases">
        <title>The genomes of Aspergillus section Nigri reveals drivers in fungal speciation.</title>
        <authorList>
            <consortium name="DOE Joint Genome Institute"/>
            <person name="Vesth T.C."/>
            <person name="Nybo J."/>
            <person name="Theobald S."/>
            <person name="Brandl J."/>
            <person name="Frisvad J.C."/>
            <person name="Nielsen K.F."/>
            <person name="Lyhne E.K."/>
            <person name="Kogle M.E."/>
            <person name="Kuo A."/>
            <person name="Riley R."/>
            <person name="Clum A."/>
            <person name="Nolan M."/>
            <person name="Lipzen A."/>
            <person name="Salamov A."/>
            <person name="Henrissat B."/>
            <person name="Wiebenga A."/>
            <person name="De vries R.P."/>
            <person name="Grigoriev I.V."/>
            <person name="Mortensen U.H."/>
            <person name="Andersen M.R."/>
            <person name="Baker S.E."/>
        </authorList>
    </citation>
    <scope>NUCLEOTIDE SEQUENCE</scope>
    <source>
        <strain evidence="6">IBT 28561</strain>
    </source>
</reference>
<dbReference type="InterPro" id="IPR018856">
    <property type="entry name" value="Stn1_N"/>
</dbReference>
<evidence type="ECO:0000313" key="6">
    <source>
        <dbReference type="EMBL" id="PKY01640.1"/>
    </source>
</evidence>
<dbReference type="CDD" id="cd03524">
    <property type="entry name" value="RPA2_OBF_family"/>
    <property type="match status" value="1"/>
</dbReference>
<evidence type="ECO:0000256" key="1">
    <source>
        <dbReference type="ARBA" id="ARBA00004574"/>
    </source>
</evidence>
<sequence length="259" mass="29674">MATVDDNGLEFYPAYCFKAAPTHFTWVKIAAADVHRLRRRFQYGDPSTYFYHNHPIRYISLAGIIVARTETPYRTILTLDDSSGATLDIVVVIRQIDNSANPSTPTPTPTHTSPTTSTPLDISPLVPGALAHVKGTISTFRSTPQLQLERFWLLRDTNAEMHFVAQRARYLAEVLSHPWVLSEEEVVRLEEEAEVEEVRAEEGRDRAVRKARARGEREDRHCGVILRAWEREEREREREADVCRVEGARFMRELNCKGE</sequence>
<keyword evidence="7" id="KW-1185">Reference proteome</keyword>
<dbReference type="AlphaFoldDB" id="A0A2I1CVJ2"/>
<dbReference type="GO" id="GO:0000781">
    <property type="term" value="C:chromosome, telomeric region"/>
    <property type="evidence" value="ECO:0007669"/>
    <property type="project" value="UniProtKB-SubCell"/>
</dbReference>
<feature type="domain" description="CST complex subunit Stn1 N-terminal" evidence="5">
    <location>
        <begin position="49"/>
        <end position="95"/>
    </location>
</feature>
<accession>A0A2I1CVJ2</accession>
<evidence type="ECO:0000256" key="4">
    <source>
        <dbReference type="SAM" id="MobiDB-lite"/>
    </source>
</evidence>
<dbReference type="EMBL" id="MSFM01000011">
    <property type="protein sequence ID" value="PKY01640.1"/>
    <property type="molecule type" value="Genomic_DNA"/>
</dbReference>
<keyword evidence="3" id="KW-0779">Telomere</keyword>
<evidence type="ECO:0000259" key="5">
    <source>
        <dbReference type="Pfam" id="PF10451"/>
    </source>
</evidence>
<dbReference type="SUPFAM" id="SSF50249">
    <property type="entry name" value="Nucleic acid-binding proteins"/>
    <property type="match status" value="1"/>
</dbReference>
<dbReference type="VEuPathDB" id="FungiDB:P168DRAFT_306778"/>
<evidence type="ECO:0000256" key="3">
    <source>
        <dbReference type="ARBA" id="ARBA00022895"/>
    </source>
</evidence>
<dbReference type="Pfam" id="PF10451">
    <property type="entry name" value="Stn1"/>
    <property type="match status" value="1"/>
</dbReference>
<protein>
    <submittedName>
        <fullName evidence="6">OB-fold nucleic acid binding domain protein</fullName>
    </submittedName>
</protein>
<organism evidence="6 7">
    <name type="scientific">Aspergillus campestris (strain IBT 28561)</name>
    <dbReference type="NCBI Taxonomy" id="1392248"/>
    <lineage>
        <taxon>Eukaryota</taxon>
        <taxon>Fungi</taxon>
        <taxon>Dikarya</taxon>
        <taxon>Ascomycota</taxon>
        <taxon>Pezizomycotina</taxon>
        <taxon>Eurotiomycetes</taxon>
        <taxon>Eurotiomycetidae</taxon>
        <taxon>Eurotiales</taxon>
        <taxon>Aspergillaceae</taxon>
        <taxon>Aspergillus</taxon>
        <taxon>Aspergillus subgen. Circumdati</taxon>
    </lineage>
</organism>
<comment type="caution">
    <text evidence="6">The sequence shown here is derived from an EMBL/GenBank/DDBJ whole genome shotgun (WGS) entry which is preliminary data.</text>
</comment>
<gene>
    <name evidence="6" type="ORF">P168DRAFT_306778</name>
</gene>
<dbReference type="RefSeq" id="XP_024690234.1">
    <property type="nucleotide sequence ID" value="XM_024839054.1"/>
</dbReference>
<evidence type="ECO:0000313" key="7">
    <source>
        <dbReference type="Proteomes" id="UP000234254"/>
    </source>
</evidence>
<feature type="region of interest" description="Disordered" evidence="4">
    <location>
        <begin position="98"/>
        <end position="121"/>
    </location>
</feature>
<proteinExistence type="predicted"/>
<keyword evidence="2" id="KW-0158">Chromosome</keyword>
<dbReference type="GeneID" id="36546578"/>
<evidence type="ECO:0000256" key="2">
    <source>
        <dbReference type="ARBA" id="ARBA00022454"/>
    </source>
</evidence>
<comment type="subcellular location">
    <subcellularLocation>
        <location evidence="1">Chromosome</location>
        <location evidence="1">Telomere</location>
    </subcellularLocation>
</comment>
<dbReference type="InterPro" id="IPR012340">
    <property type="entry name" value="NA-bd_OB-fold"/>
</dbReference>
<dbReference type="OrthoDB" id="77828at2759"/>